<feature type="compositionally biased region" description="Basic residues" evidence="1">
    <location>
        <begin position="148"/>
        <end position="173"/>
    </location>
</feature>
<feature type="compositionally biased region" description="Low complexity" evidence="1">
    <location>
        <begin position="216"/>
        <end position="228"/>
    </location>
</feature>
<keyword evidence="3" id="KW-1185">Reference proteome</keyword>
<name>A0AAD5X732_9FUNG</name>
<evidence type="ECO:0000313" key="3">
    <source>
        <dbReference type="Proteomes" id="UP001212841"/>
    </source>
</evidence>
<dbReference type="AlphaFoldDB" id="A0AAD5X732"/>
<evidence type="ECO:0000313" key="2">
    <source>
        <dbReference type="EMBL" id="KAJ3053260.1"/>
    </source>
</evidence>
<feature type="compositionally biased region" description="Basic and acidic residues" evidence="1">
    <location>
        <begin position="177"/>
        <end position="188"/>
    </location>
</feature>
<organism evidence="2 3">
    <name type="scientific">Rhizophlyctis rosea</name>
    <dbReference type="NCBI Taxonomy" id="64517"/>
    <lineage>
        <taxon>Eukaryota</taxon>
        <taxon>Fungi</taxon>
        <taxon>Fungi incertae sedis</taxon>
        <taxon>Chytridiomycota</taxon>
        <taxon>Chytridiomycota incertae sedis</taxon>
        <taxon>Chytridiomycetes</taxon>
        <taxon>Rhizophlyctidales</taxon>
        <taxon>Rhizophlyctidaceae</taxon>
        <taxon>Rhizophlyctis</taxon>
    </lineage>
</organism>
<accession>A0AAD5X732</accession>
<feature type="compositionally biased region" description="Basic and acidic residues" evidence="1">
    <location>
        <begin position="133"/>
        <end position="147"/>
    </location>
</feature>
<protein>
    <submittedName>
        <fullName evidence="2">Uncharacterized protein</fullName>
    </submittedName>
</protein>
<evidence type="ECO:0000256" key="1">
    <source>
        <dbReference type="SAM" id="MobiDB-lite"/>
    </source>
</evidence>
<gene>
    <name evidence="2" type="ORF">HK097_004695</name>
</gene>
<feature type="region of interest" description="Disordered" evidence="1">
    <location>
        <begin position="74"/>
        <end position="228"/>
    </location>
</feature>
<sequence length="412" mass="46256">MPDELKIKGGILTFEFLDMIHKLMPLLRGYAATCTRTRPTSFMNWLLLPTGKVSYPTITIAERENWQVDDFGRVTHRQGRPGVGQRGNEPTQQSAPPVTLRKYEGEPARAINGRQHGQKRERSRSPPRSPKRQHYDHYSPPHRSRDSSHHRKSRKHAKKHSKHRKRHRSRSTSHRPAWPEKDASERISVRGTPSDPADKRTPRPDIPNGAPQQTPSSETSSNTAANDSASAHRLAVLLREKLQSERAALLRKKLLAERGLQGPALAVPNLEVLQEKLAKEKEMAKIERAIWKDSGAHDNSQSGEREWGTPSSNFGQHSPEREIGQLGVTLVNGEDERRGIARACEESSGPADCSDAISESLIVQAMDQPQYLDRENTGDKLSTFDDATFRLLHEKLLREKALASCNHSGEVS</sequence>
<dbReference type="EMBL" id="JADGJD010000223">
    <property type="protein sequence ID" value="KAJ3053260.1"/>
    <property type="molecule type" value="Genomic_DNA"/>
</dbReference>
<comment type="caution">
    <text evidence="2">The sequence shown here is derived from an EMBL/GenBank/DDBJ whole genome shotgun (WGS) entry which is preliminary data.</text>
</comment>
<dbReference type="Proteomes" id="UP001212841">
    <property type="component" value="Unassembled WGS sequence"/>
</dbReference>
<feature type="region of interest" description="Disordered" evidence="1">
    <location>
        <begin position="292"/>
        <end position="319"/>
    </location>
</feature>
<reference evidence="2" key="1">
    <citation type="submission" date="2020-05" db="EMBL/GenBank/DDBJ databases">
        <title>Phylogenomic resolution of chytrid fungi.</title>
        <authorList>
            <person name="Stajich J.E."/>
            <person name="Amses K."/>
            <person name="Simmons R."/>
            <person name="Seto K."/>
            <person name="Myers J."/>
            <person name="Bonds A."/>
            <person name="Quandt C.A."/>
            <person name="Barry K."/>
            <person name="Liu P."/>
            <person name="Grigoriev I."/>
            <person name="Longcore J.E."/>
            <person name="James T.Y."/>
        </authorList>
    </citation>
    <scope>NUCLEOTIDE SEQUENCE</scope>
    <source>
        <strain evidence="2">JEL0318</strain>
    </source>
</reference>
<proteinExistence type="predicted"/>